<dbReference type="Proteomes" id="UP000276834">
    <property type="component" value="Unassembled WGS sequence"/>
</dbReference>
<name>A0A3L8SKE2_CHLGU</name>
<dbReference type="EMBL" id="QUSF01000017">
    <property type="protein sequence ID" value="RLW02774.1"/>
    <property type="molecule type" value="Genomic_DNA"/>
</dbReference>
<gene>
    <name evidence="1" type="ORF">DV515_00007016</name>
</gene>
<sequence length="62" mass="7156">MSSASNPGLRVLRFILQPKGVIHNQLLEKQRIAEEKIKELEVMFAKLVKLHSDRTEMPEGDR</sequence>
<accession>A0A3L8SKE2</accession>
<dbReference type="AlphaFoldDB" id="A0A3L8SKE2"/>
<dbReference type="OrthoDB" id="5242628at2759"/>
<proteinExistence type="predicted"/>
<evidence type="ECO:0000313" key="1">
    <source>
        <dbReference type="EMBL" id="RLW02774.1"/>
    </source>
</evidence>
<keyword evidence="2" id="KW-1185">Reference proteome</keyword>
<evidence type="ECO:0000313" key="2">
    <source>
        <dbReference type="Proteomes" id="UP000276834"/>
    </source>
</evidence>
<comment type="caution">
    <text evidence="1">The sequence shown here is derived from an EMBL/GenBank/DDBJ whole genome shotgun (WGS) entry which is preliminary data.</text>
</comment>
<organism evidence="1 2">
    <name type="scientific">Chloebia gouldiae</name>
    <name type="common">Gouldian finch</name>
    <name type="synonym">Erythrura gouldiae</name>
    <dbReference type="NCBI Taxonomy" id="44316"/>
    <lineage>
        <taxon>Eukaryota</taxon>
        <taxon>Metazoa</taxon>
        <taxon>Chordata</taxon>
        <taxon>Craniata</taxon>
        <taxon>Vertebrata</taxon>
        <taxon>Euteleostomi</taxon>
        <taxon>Archelosauria</taxon>
        <taxon>Archosauria</taxon>
        <taxon>Dinosauria</taxon>
        <taxon>Saurischia</taxon>
        <taxon>Theropoda</taxon>
        <taxon>Coelurosauria</taxon>
        <taxon>Aves</taxon>
        <taxon>Neognathae</taxon>
        <taxon>Neoaves</taxon>
        <taxon>Telluraves</taxon>
        <taxon>Australaves</taxon>
        <taxon>Passeriformes</taxon>
        <taxon>Passeroidea</taxon>
        <taxon>Passeridae</taxon>
        <taxon>Chloebia</taxon>
    </lineage>
</organism>
<reference evidence="1 2" key="1">
    <citation type="journal article" date="2018" name="Proc. R. Soc. B">
        <title>A non-coding region near Follistatin controls head colour polymorphism in the Gouldian finch.</title>
        <authorList>
            <person name="Toomey M.B."/>
            <person name="Marques C.I."/>
            <person name="Andrade P."/>
            <person name="Araujo P.M."/>
            <person name="Sabatino S."/>
            <person name="Gazda M.A."/>
            <person name="Afonso S."/>
            <person name="Lopes R.J."/>
            <person name="Corbo J.C."/>
            <person name="Carneiro M."/>
        </authorList>
    </citation>
    <scope>NUCLEOTIDE SEQUENCE [LARGE SCALE GENOMIC DNA]</scope>
    <source>
        <strain evidence="1">Red01</strain>
        <tissue evidence="1">Muscle</tissue>
    </source>
</reference>
<protein>
    <submittedName>
        <fullName evidence="1">Uncharacterized protein</fullName>
    </submittedName>
</protein>